<dbReference type="InParanoid" id="H3GEM7"/>
<dbReference type="EnsemblProtists" id="Phyra74114">
    <property type="protein sequence ID" value="Phyra74114"/>
    <property type="gene ID" value="Phyra74114"/>
</dbReference>
<dbReference type="EMBL" id="DS566003">
    <property type="status" value="NOT_ANNOTATED_CDS"/>
    <property type="molecule type" value="Genomic_DNA"/>
</dbReference>
<dbReference type="Proteomes" id="UP000005238">
    <property type="component" value="Unassembled WGS sequence"/>
</dbReference>
<sequence>MVMAFSSSGGRAALCFPRDGNWFQGYFACASSRAQLGLMGEEIPVDDCVACPDGGYQEYRLTVMHFALGKEVELVVRKTGGDLCQLDSDEIQFQPSMLLSVLRDCTVCFGEMTITTLTFQT</sequence>
<protein>
    <submittedName>
        <fullName evidence="1">Uncharacterized protein</fullName>
    </submittedName>
</protein>
<name>H3GEM7_PHYRM</name>
<dbReference type="HOGENOM" id="CLU_2042721_0_0_1"/>
<accession>H3GEM7</accession>
<evidence type="ECO:0000313" key="1">
    <source>
        <dbReference type="EnsemblProtists" id="Phyra74114"/>
    </source>
</evidence>
<evidence type="ECO:0000313" key="2">
    <source>
        <dbReference type="Proteomes" id="UP000005238"/>
    </source>
</evidence>
<dbReference type="OMA" id="GYFICAS"/>
<organism evidence="1 2">
    <name type="scientific">Phytophthora ramorum</name>
    <name type="common">Sudden oak death agent</name>
    <dbReference type="NCBI Taxonomy" id="164328"/>
    <lineage>
        <taxon>Eukaryota</taxon>
        <taxon>Sar</taxon>
        <taxon>Stramenopiles</taxon>
        <taxon>Oomycota</taxon>
        <taxon>Peronosporomycetes</taxon>
        <taxon>Peronosporales</taxon>
        <taxon>Peronosporaceae</taxon>
        <taxon>Phytophthora</taxon>
    </lineage>
</organism>
<dbReference type="eggNOG" id="ENOG502S8GE">
    <property type="taxonomic scope" value="Eukaryota"/>
</dbReference>
<dbReference type="VEuPathDB" id="FungiDB:KRP22_14684"/>
<keyword evidence="2" id="KW-1185">Reference proteome</keyword>
<reference evidence="1" key="2">
    <citation type="submission" date="2015-06" db="UniProtKB">
        <authorList>
            <consortium name="EnsemblProtists"/>
        </authorList>
    </citation>
    <scope>IDENTIFICATION</scope>
    <source>
        <strain evidence="1">Pr102</strain>
    </source>
</reference>
<reference evidence="2" key="1">
    <citation type="journal article" date="2006" name="Science">
        <title>Phytophthora genome sequences uncover evolutionary origins and mechanisms of pathogenesis.</title>
        <authorList>
            <person name="Tyler B.M."/>
            <person name="Tripathy S."/>
            <person name="Zhang X."/>
            <person name="Dehal P."/>
            <person name="Jiang R.H."/>
            <person name="Aerts A."/>
            <person name="Arredondo F.D."/>
            <person name="Baxter L."/>
            <person name="Bensasson D."/>
            <person name="Beynon J.L."/>
            <person name="Chapman J."/>
            <person name="Damasceno C.M."/>
            <person name="Dorrance A.E."/>
            <person name="Dou D."/>
            <person name="Dickerman A.W."/>
            <person name="Dubchak I.L."/>
            <person name="Garbelotto M."/>
            <person name="Gijzen M."/>
            <person name="Gordon S.G."/>
            <person name="Govers F."/>
            <person name="Grunwald N.J."/>
            <person name="Huang W."/>
            <person name="Ivors K.L."/>
            <person name="Jones R.W."/>
            <person name="Kamoun S."/>
            <person name="Krampis K."/>
            <person name="Lamour K.H."/>
            <person name="Lee M.K."/>
            <person name="McDonald W.H."/>
            <person name="Medina M."/>
            <person name="Meijer H.J."/>
            <person name="Nordberg E.K."/>
            <person name="Maclean D.J."/>
            <person name="Ospina-Giraldo M.D."/>
            <person name="Morris P.F."/>
            <person name="Phuntumart V."/>
            <person name="Putnam N.H."/>
            <person name="Rash S."/>
            <person name="Rose J.K."/>
            <person name="Sakihama Y."/>
            <person name="Salamov A.A."/>
            <person name="Savidor A."/>
            <person name="Scheuring C.F."/>
            <person name="Smith B.M."/>
            <person name="Sobral B.W."/>
            <person name="Terry A."/>
            <person name="Torto-Alalibo T.A."/>
            <person name="Win J."/>
            <person name="Xu Z."/>
            <person name="Zhang H."/>
            <person name="Grigoriev I.V."/>
            <person name="Rokhsar D.S."/>
            <person name="Boore J.L."/>
        </authorList>
    </citation>
    <scope>NUCLEOTIDE SEQUENCE [LARGE SCALE GENOMIC DNA]</scope>
    <source>
        <strain evidence="2">Pr102</strain>
    </source>
</reference>
<proteinExistence type="predicted"/>
<dbReference type="AlphaFoldDB" id="H3GEM7"/>
<dbReference type="VEuPathDB" id="FungiDB:KRP23_5441"/>